<proteinExistence type="predicted"/>
<evidence type="ECO:0000313" key="3">
    <source>
        <dbReference type="Proteomes" id="UP001341840"/>
    </source>
</evidence>
<evidence type="ECO:0000256" key="1">
    <source>
        <dbReference type="SAM" id="MobiDB-lite"/>
    </source>
</evidence>
<feature type="compositionally biased region" description="Polar residues" evidence="1">
    <location>
        <begin position="88"/>
        <end position="109"/>
    </location>
</feature>
<feature type="compositionally biased region" description="Polar residues" evidence="1">
    <location>
        <begin position="58"/>
        <end position="77"/>
    </location>
</feature>
<organism evidence="2 3">
    <name type="scientific">Stylosanthes scabra</name>
    <dbReference type="NCBI Taxonomy" id="79078"/>
    <lineage>
        <taxon>Eukaryota</taxon>
        <taxon>Viridiplantae</taxon>
        <taxon>Streptophyta</taxon>
        <taxon>Embryophyta</taxon>
        <taxon>Tracheophyta</taxon>
        <taxon>Spermatophyta</taxon>
        <taxon>Magnoliopsida</taxon>
        <taxon>eudicotyledons</taxon>
        <taxon>Gunneridae</taxon>
        <taxon>Pentapetalae</taxon>
        <taxon>rosids</taxon>
        <taxon>fabids</taxon>
        <taxon>Fabales</taxon>
        <taxon>Fabaceae</taxon>
        <taxon>Papilionoideae</taxon>
        <taxon>50 kb inversion clade</taxon>
        <taxon>dalbergioids sensu lato</taxon>
        <taxon>Dalbergieae</taxon>
        <taxon>Pterocarpus clade</taxon>
        <taxon>Stylosanthes</taxon>
    </lineage>
</organism>
<accession>A0ABU6WS24</accession>
<protein>
    <submittedName>
        <fullName evidence="2">Uncharacterized protein</fullName>
    </submittedName>
</protein>
<reference evidence="2 3" key="1">
    <citation type="journal article" date="2023" name="Plants (Basel)">
        <title>Bridging the Gap: Combining Genomics and Transcriptomics Approaches to Understand Stylosanthes scabra, an Orphan Legume from the Brazilian Caatinga.</title>
        <authorList>
            <person name="Ferreira-Neto J.R.C."/>
            <person name="da Silva M.D."/>
            <person name="Binneck E."/>
            <person name="de Melo N.F."/>
            <person name="da Silva R.H."/>
            <person name="de Melo A.L.T.M."/>
            <person name="Pandolfi V."/>
            <person name="Bustamante F.O."/>
            <person name="Brasileiro-Vidal A.C."/>
            <person name="Benko-Iseppon A.M."/>
        </authorList>
    </citation>
    <scope>NUCLEOTIDE SEQUENCE [LARGE SCALE GENOMIC DNA]</scope>
    <source>
        <tissue evidence="2">Leaves</tissue>
    </source>
</reference>
<dbReference type="EMBL" id="JASCZI010182537">
    <property type="protein sequence ID" value="MED6188114.1"/>
    <property type="molecule type" value="Genomic_DNA"/>
</dbReference>
<sequence length="109" mass="12036">MNKKLEKLEAAAVGTQISCGLCGGPHENHYCSLFQDDRSSIAQVNYVGNQPRPPYNDPHSNTNNPGWRNPPQFQLGRQSRAARAMEQPQFSKTTTIPFTSTSPKSTESS</sequence>
<name>A0ABU6WS24_9FABA</name>
<evidence type="ECO:0000313" key="2">
    <source>
        <dbReference type="EMBL" id="MED6188114.1"/>
    </source>
</evidence>
<keyword evidence="3" id="KW-1185">Reference proteome</keyword>
<gene>
    <name evidence="2" type="ORF">PIB30_082953</name>
</gene>
<dbReference type="Proteomes" id="UP001341840">
    <property type="component" value="Unassembled WGS sequence"/>
</dbReference>
<comment type="caution">
    <text evidence="2">The sequence shown here is derived from an EMBL/GenBank/DDBJ whole genome shotgun (WGS) entry which is preliminary data.</text>
</comment>
<feature type="region of interest" description="Disordered" evidence="1">
    <location>
        <begin position="48"/>
        <end position="109"/>
    </location>
</feature>